<dbReference type="PIRSF" id="PIRSF000185">
    <property type="entry name" value="Glu_DH"/>
    <property type="match status" value="1"/>
</dbReference>
<keyword evidence="6" id="KW-0614">Plasmid</keyword>
<evidence type="ECO:0000256" key="4">
    <source>
        <dbReference type="RuleBase" id="RU004417"/>
    </source>
</evidence>
<dbReference type="InterPro" id="IPR036291">
    <property type="entry name" value="NAD(P)-bd_dom_sf"/>
</dbReference>
<protein>
    <recommendedName>
        <fullName evidence="3">Glutamate dehydrogenase</fullName>
    </recommendedName>
</protein>
<dbReference type="Pfam" id="PF00208">
    <property type="entry name" value="ELFV_dehydrog"/>
    <property type="match status" value="1"/>
</dbReference>
<dbReference type="InterPro" id="IPR006096">
    <property type="entry name" value="Glu/Leu/Phe/Val/Trp_DH_C"/>
</dbReference>
<dbReference type="InterPro" id="IPR006097">
    <property type="entry name" value="Glu/Leu/Phe/Val/Trp_DH_dimer"/>
</dbReference>
<evidence type="ECO:0000256" key="1">
    <source>
        <dbReference type="ARBA" id="ARBA00006382"/>
    </source>
</evidence>
<dbReference type="SUPFAM" id="SSF51735">
    <property type="entry name" value="NAD(P)-binding Rossmann-fold domains"/>
    <property type="match status" value="1"/>
</dbReference>
<comment type="similarity">
    <text evidence="1 3 4">Belongs to the Glu/Leu/Phe/Val dehydrogenases family.</text>
</comment>
<evidence type="ECO:0000256" key="2">
    <source>
        <dbReference type="ARBA" id="ARBA00023002"/>
    </source>
</evidence>
<feature type="domain" description="Glutamate/phenylalanine/leucine/valine/L-tryptophan dehydrogenase C-terminal" evidence="5">
    <location>
        <begin position="182"/>
        <end position="413"/>
    </location>
</feature>
<evidence type="ECO:0000313" key="7">
    <source>
        <dbReference type="Proteomes" id="UP001233264"/>
    </source>
</evidence>
<dbReference type="InterPro" id="IPR046346">
    <property type="entry name" value="Aminoacid_DH-like_N_sf"/>
</dbReference>
<evidence type="ECO:0000313" key="6">
    <source>
        <dbReference type="EMBL" id="WHS95854.1"/>
    </source>
</evidence>
<dbReference type="Pfam" id="PF02812">
    <property type="entry name" value="ELFV_dehydrog_N"/>
    <property type="match status" value="1"/>
</dbReference>
<dbReference type="InterPro" id="IPR014362">
    <property type="entry name" value="Glu_DH"/>
</dbReference>
<keyword evidence="2 3" id="KW-0560">Oxidoreductase</keyword>
<accession>A0ABY8TDL8</accession>
<dbReference type="InterPro" id="IPR006095">
    <property type="entry name" value="Glu/Leu/Phe/Val/Trp_DH"/>
</dbReference>
<evidence type="ECO:0000256" key="3">
    <source>
        <dbReference type="PIRNR" id="PIRNR000185"/>
    </source>
</evidence>
<dbReference type="EMBL" id="CP120366">
    <property type="protein sequence ID" value="WHS95854.1"/>
    <property type="molecule type" value="Genomic_DNA"/>
</dbReference>
<dbReference type="SMART" id="SM00839">
    <property type="entry name" value="ELFV_dehydrog"/>
    <property type="match status" value="1"/>
</dbReference>
<dbReference type="PANTHER" id="PTHR11606:SF13">
    <property type="entry name" value="GLUTAMATE DEHYDROGENASE 1, MITOCHONDRIAL"/>
    <property type="match status" value="1"/>
</dbReference>
<dbReference type="PRINTS" id="PR00082">
    <property type="entry name" value="GLFDHDRGNASE"/>
</dbReference>
<dbReference type="InterPro" id="IPR033922">
    <property type="entry name" value="NAD_bind_Glu_DH"/>
</dbReference>
<organism evidence="6 7">
    <name type="scientific">Sinorhizobium kummerowiae</name>
    <dbReference type="NCBI Taxonomy" id="158892"/>
    <lineage>
        <taxon>Bacteria</taxon>
        <taxon>Pseudomonadati</taxon>
        <taxon>Pseudomonadota</taxon>
        <taxon>Alphaproteobacteria</taxon>
        <taxon>Hyphomicrobiales</taxon>
        <taxon>Rhizobiaceae</taxon>
        <taxon>Sinorhizobium/Ensifer group</taxon>
        <taxon>Sinorhizobium</taxon>
    </lineage>
</organism>
<dbReference type="Proteomes" id="UP001233264">
    <property type="component" value="Plasmid pSkuCCBAU71714a"/>
</dbReference>
<dbReference type="CDD" id="cd01076">
    <property type="entry name" value="NAD_bind_1_Glu_DH"/>
    <property type="match status" value="1"/>
</dbReference>
<name>A0ABY8TDL8_9HYPH</name>
<dbReference type="Gene3D" id="3.40.50.720">
    <property type="entry name" value="NAD(P)-binding Rossmann-like Domain"/>
    <property type="match status" value="1"/>
</dbReference>
<geneLocation type="plasmid" evidence="6 7">
    <name>pSkuCCBAU71714a</name>
</geneLocation>
<reference evidence="6 7" key="1">
    <citation type="submission" date="2023-03" db="EMBL/GenBank/DDBJ databases">
        <authorList>
            <person name="Menendez E."/>
            <person name="Kaur S."/>
            <person name="Flores-Felix J.D."/>
            <person name="diCenzo G.C."/>
            <person name="Peix A."/>
            <person name="Velazquez E."/>
        </authorList>
    </citation>
    <scope>NUCLEOTIDE SEQUENCE [LARGE SCALE GENOMIC DNA]</scope>
    <source>
        <strain evidence="6 7">CCBAU 71714</strain>
        <plasmid evidence="6 7">pSkuCCBAU71714a</plasmid>
    </source>
</reference>
<gene>
    <name evidence="6" type="ORF">PZL22_006022</name>
</gene>
<dbReference type="PANTHER" id="PTHR11606">
    <property type="entry name" value="GLUTAMATE DEHYDROGENASE"/>
    <property type="match status" value="1"/>
</dbReference>
<keyword evidence="7" id="KW-1185">Reference proteome</keyword>
<dbReference type="SUPFAM" id="SSF53223">
    <property type="entry name" value="Aminoacid dehydrogenase-like, N-terminal domain"/>
    <property type="match status" value="1"/>
</dbReference>
<sequence>MHLDSMLDQARARLYEAAGHLDITADVLEKLKSPRETTQARLVIRMDDGSSKSYPAWRCRYDDTLGPTKGGIRFHPDVSIDEVETLAFLMTMKCAVINLPLGGAKGGVRVDIHNLSATEQERLARRYVQCFAKVIGPNRDIPAPDVYTNSTIMAWMADEYAAIVGEVTPAVITGKPIALGGSLGREDATARGGYYLLLHQAQKLGLRPGARVAIQGFGNAGKHIAQLLGAAGFKIVAVTDSKGGVQCSSGLDVDKLISAKRQGSVTSLAGSDGVCTLPADELVSVDCELLVLAALEDMVHAGNAARVKAHVILELANAPITPEADKILNAKSIVVLPDILANAGGVTVSYFEWVQNRQGDSWPIEQVHARLKTKMEQEGDAVWTLAQEKGITLRSAAYVHALSRLAEAIEAQGTQRFLMG</sequence>
<proteinExistence type="inferred from homology"/>
<evidence type="ECO:0000259" key="5">
    <source>
        <dbReference type="SMART" id="SM00839"/>
    </source>
</evidence>
<dbReference type="Gene3D" id="3.40.50.10860">
    <property type="entry name" value="Leucine Dehydrogenase, chain A, domain 1"/>
    <property type="match status" value="1"/>
</dbReference>